<dbReference type="RefSeq" id="WP_065320533.1">
    <property type="nucleotide sequence ID" value="NZ_CP017477.1"/>
</dbReference>
<dbReference type="SUPFAM" id="SSF88713">
    <property type="entry name" value="Glycoside hydrolase/deacetylase"/>
    <property type="match status" value="1"/>
</dbReference>
<dbReference type="PANTHER" id="PTHR30292:SF0">
    <property type="entry name" value="5-OXOPROLINASE SUBUNIT A"/>
    <property type="match status" value="1"/>
</dbReference>
<dbReference type="Gene3D" id="3.20.20.370">
    <property type="entry name" value="Glycoside hydrolase/deacetylase"/>
    <property type="match status" value="1"/>
</dbReference>
<evidence type="ECO:0000313" key="1">
    <source>
        <dbReference type="EMBL" id="OBY62180.1"/>
    </source>
</evidence>
<organism evidence="1 2">
    <name type="scientific">Polaribacter vadi</name>
    <dbReference type="NCBI Taxonomy" id="1774273"/>
    <lineage>
        <taxon>Bacteria</taxon>
        <taxon>Pseudomonadati</taxon>
        <taxon>Bacteroidota</taxon>
        <taxon>Flavobacteriia</taxon>
        <taxon>Flavobacteriales</taxon>
        <taxon>Flavobacteriaceae</taxon>
    </lineage>
</organism>
<dbReference type="CDD" id="cd10801">
    <property type="entry name" value="LamB_YcsF_like_1"/>
    <property type="match status" value="1"/>
</dbReference>
<dbReference type="NCBIfam" id="NF003816">
    <property type="entry name" value="PRK05406.1-5"/>
    <property type="match status" value="1"/>
</dbReference>
<keyword evidence="2" id="KW-1185">Reference proteome</keyword>
<evidence type="ECO:0000313" key="2">
    <source>
        <dbReference type="Proteomes" id="UP000092584"/>
    </source>
</evidence>
<dbReference type="NCBIfam" id="NF003814">
    <property type="entry name" value="PRK05406.1-3"/>
    <property type="match status" value="1"/>
</dbReference>
<dbReference type="InterPro" id="IPR011330">
    <property type="entry name" value="Glyco_hydro/deAcase_b/a-brl"/>
</dbReference>
<protein>
    <submittedName>
        <fullName evidence="1">Lactam utilization protein LamB</fullName>
    </submittedName>
</protein>
<dbReference type="KEGG" id="pob:LPB03_14905"/>
<dbReference type="AlphaFoldDB" id="A0A1B8TRE1"/>
<dbReference type="InterPro" id="IPR005501">
    <property type="entry name" value="LamB/YcsF/PxpA-like"/>
</dbReference>
<dbReference type="STRING" id="1774273.LPB03_14905"/>
<dbReference type="PANTHER" id="PTHR30292">
    <property type="entry name" value="UNCHARACTERIZED PROTEIN YBGL-RELATED"/>
    <property type="match status" value="1"/>
</dbReference>
<dbReference type="Pfam" id="PF03746">
    <property type="entry name" value="LamB_YcsF"/>
    <property type="match status" value="1"/>
</dbReference>
<accession>A0A1B8TRE1</accession>
<dbReference type="EMBL" id="LSFM01000025">
    <property type="protein sequence ID" value="OBY62180.1"/>
    <property type="molecule type" value="Genomic_DNA"/>
</dbReference>
<proteinExistence type="predicted"/>
<dbReference type="OrthoDB" id="9773478at2"/>
<dbReference type="Proteomes" id="UP000092584">
    <property type="component" value="Unassembled WGS sequence"/>
</dbReference>
<comment type="caution">
    <text evidence="1">The sequence shown here is derived from an EMBL/GenBank/DDBJ whole genome shotgun (WGS) entry which is preliminary data.</text>
</comment>
<dbReference type="GO" id="GO:0005975">
    <property type="term" value="P:carbohydrate metabolic process"/>
    <property type="evidence" value="ECO:0007669"/>
    <property type="project" value="InterPro"/>
</dbReference>
<name>A0A1B8TRE1_9FLAO</name>
<sequence length="245" mass="27747">MIKSIDINCDVGEGVGNEHLLIPFISSCNIACGGHFGDTNSIDETIKLAIENNVKIGAHPSFPDTENFGRKLLQISDDELKKSIQNQLDLFLERLSFFDGKLHHIKPHGALYNTIAVDEKLADLFIESIRNYLKDAFLYVPYNSVIEKVALKNNIKIKYEAFADRNYNNDLSLVSRTHKNALLVDETAVLNHVLYMIRNNQVKTISGSEKKIKVDTFCVHGDTKNAVEIVKYVYQNLEKEGFKIE</sequence>
<gene>
    <name evidence="1" type="ORF">LPB3_14400</name>
</gene>
<reference evidence="2" key="1">
    <citation type="submission" date="2016-02" db="EMBL/GenBank/DDBJ databases">
        <authorList>
            <person name="Shin S.-K."/>
            <person name="Yi H."/>
            <person name="Kim E."/>
        </authorList>
    </citation>
    <scope>NUCLEOTIDE SEQUENCE [LARGE SCALE GENOMIC DNA]</scope>
    <source>
        <strain evidence="2">LPB0003</strain>
    </source>
</reference>